<dbReference type="PRINTS" id="PR00039">
    <property type="entry name" value="HTHLYSR"/>
</dbReference>
<dbReference type="PANTHER" id="PTHR30419">
    <property type="entry name" value="HTH-TYPE TRANSCRIPTIONAL REGULATOR YBHD"/>
    <property type="match status" value="1"/>
</dbReference>
<dbReference type="Pfam" id="PF03466">
    <property type="entry name" value="LysR_substrate"/>
    <property type="match status" value="1"/>
</dbReference>
<evidence type="ECO:0000256" key="1">
    <source>
        <dbReference type="ARBA" id="ARBA00009437"/>
    </source>
</evidence>
<keyword evidence="4" id="KW-0804">Transcription</keyword>
<dbReference type="InterPro" id="IPR000847">
    <property type="entry name" value="LysR_HTH_N"/>
</dbReference>
<evidence type="ECO:0000256" key="3">
    <source>
        <dbReference type="ARBA" id="ARBA00023125"/>
    </source>
</evidence>
<keyword evidence="7" id="KW-1185">Reference proteome</keyword>
<dbReference type="EMBL" id="CP116805">
    <property type="protein sequence ID" value="WCL53344.1"/>
    <property type="molecule type" value="Genomic_DNA"/>
</dbReference>
<dbReference type="InterPro" id="IPR036390">
    <property type="entry name" value="WH_DNA-bd_sf"/>
</dbReference>
<evidence type="ECO:0000313" key="7">
    <source>
        <dbReference type="Proteomes" id="UP001217500"/>
    </source>
</evidence>
<evidence type="ECO:0000259" key="5">
    <source>
        <dbReference type="PROSITE" id="PS50931"/>
    </source>
</evidence>
<dbReference type="AlphaFoldDB" id="A0AAE9XLN6"/>
<organism evidence="6 7">
    <name type="scientific">Gimibacter soli</name>
    <dbReference type="NCBI Taxonomy" id="3024400"/>
    <lineage>
        <taxon>Bacteria</taxon>
        <taxon>Pseudomonadati</taxon>
        <taxon>Pseudomonadota</taxon>
        <taxon>Alphaproteobacteria</taxon>
        <taxon>Kordiimonadales</taxon>
        <taxon>Temperatibacteraceae</taxon>
        <taxon>Gimibacter</taxon>
    </lineage>
</organism>
<protein>
    <submittedName>
        <fullName evidence="6">LysR substrate-binding domain-containing protein</fullName>
    </submittedName>
</protein>
<dbReference type="Pfam" id="PF00126">
    <property type="entry name" value="HTH_1"/>
    <property type="match status" value="1"/>
</dbReference>
<keyword evidence="3" id="KW-0238">DNA-binding</keyword>
<accession>A0AAE9XLN6</accession>
<dbReference type="Gene3D" id="1.10.10.10">
    <property type="entry name" value="Winged helix-like DNA-binding domain superfamily/Winged helix DNA-binding domain"/>
    <property type="match status" value="1"/>
</dbReference>
<evidence type="ECO:0000256" key="4">
    <source>
        <dbReference type="ARBA" id="ARBA00023163"/>
    </source>
</evidence>
<sequence>MAKIHENFLVSRLKLKQLKLLTVVAQEGNILKASQILNIAQPAATKNIRELEETLGITLFDRTSRGVTPTPYGEVMIKHAKLVLAQLRHASEELTSLEEGTAGRIFVGTLLAASSALLPRAVALMKKERPGVGVTIVEGTNDKLMPSLRTGDLDIVLGRLPVYREREGLAQEVLYKDPISIVARRGHPLAERQSLTLKDLADAEWIMPSPQTTLRRQIVTAFLNEGLEPPADLVESVSIMANHALLVSTDMVAAMPFEVANVYPDLVRLPIDMASADGEVGATTRAGAELAPAAGHFMAVLRRVAKDIAAEMPATGSL</sequence>
<dbReference type="FunFam" id="1.10.10.10:FF:000001">
    <property type="entry name" value="LysR family transcriptional regulator"/>
    <property type="match status" value="1"/>
</dbReference>
<comment type="similarity">
    <text evidence="1">Belongs to the LysR transcriptional regulatory family.</text>
</comment>
<name>A0AAE9XLN6_9PROT</name>
<gene>
    <name evidence="6" type="ORF">PH603_12430</name>
</gene>
<dbReference type="InterPro" id="IPR050950">
    <property type="entry name" value="HTH-type_LysR_regulators"/>
</dbReference>
<reference evidence="6" key="1">
    <citation type="submission" date="2023-01" db="EMBL/GenBank/DDBJ databases">
        <title>The genome sequence of Kordiimonadaceae bacterium 6D33.</title>
        <authorList>
            <person name="Liu Y."/>
        </authorList>
    </citation>
    <scope>NUCLEOTIDE SEQUENCE</scope>
    <source>
        <strain evidence="6">6D33</strain>
    </source>
</reference>
<dbReference type="RefSeq" id="WP_289502856.1">
    <property type="nucleotide sequence ID" value="NZ_CP116805.1"/>
</dbReference>
<feature type="domain" description="HTH lysR-type" evidence="5">
    <location>
        <begin position="13"/>
        <end position="70"/>
    </location>
</feature>
<dbReference type="GO" id="GO:0003700">
    <property type="term" value="F:DNA-binding transcription factor activity"/>
    <property type="evidence" value="ECO:0007669"/>
    <property type="project" value="InterPro"/>
</dbReference>
<dbReference type="SUPFAM" id="SSF53850">
    <property type="entry name" value="Periplasmic binding protein-like II"/>
    <property type="match status" value="1"/>
</dbReference>
<dbReference type="GO" id="GO:0005829">
    <property type="term" value="C:cytosol"/>
    <property type="evidence" value="ECO:0007669"/>
    <property type="project" value="TreeGrafter"/>
</dbReference>
<dbReference type="GO" id="GO:0003677">
    <property type="term" value="F:DNA binding"/>
    <property type="evidence" value="ECO:0007669"/>
    <property type="project" value="UniProtKB-KW"/>
</dbReference>
<evidence type="ECO:0000313" key="6">
    <source>
        <dbReference type="EMBL" id="WCL53344.1"/>
    </source>
</evidence>
<dbReference type="InterPro" id="IPR036388">
    <property type="entry name" value="WH-like_DNA-bd_sf"/>
</dbReference>
<dbReference type="PROSITE" id="PS50931">
    <property type="entry name" value="HTH_LYSR"/>
    <property type="match status" value="1"/>
</dbReference>
<keyword evidence="2" id="KW-0805">Transcription regulation</keyword>
<proteinExistence type="inferred from homology"/>
<dbReference type="Gene3D" id="3.40.190.290">
    <property type="match status" value="1"/>
</dbReference>
<dbReference type="Proteomes" id="UP001217500">
    <property type="component" value="Chromosome"/>
</dbReference>
<dbReference type="PANTHER" id="PTHR30419:SF8">
    <property type="entry name" value="NITROGEN ASSIMILATION TRANSCRIPTIONAL ACTIVATOR-RELATED"/>
    <property type="match status" value="1"/>
</dbReference>
<dbReference type="SUPFAM" id="SSF46785">
    <property type="entry name" value="Winged helix' DNA-binding domain"/>
    <property type="match status" value="1"/>
</dbReference>
<dbReference type="InterPro" id="IPR005119">
    <property type="entry name" value="LysR_subst-bd"/>
</dbReference>
<evidence type="ECO:0000256" key="2">
    <source>
        <dbReference type="ARBA" id="ARBA00023015"/>
    </source>
</evidence>
<dbReference type="KEGG" id="gso:PH603_12430"/>